<organism evidence="2 3">
    <name type="scientific">Trichogramma kaykai</name>
    <dbReference type="NCBI Taxonomy" id="54128"/>
    <lineage>
        <taxon>Eukaryota</taxon>
        <taxon>Metazoa</taxon>
        <taxon>Ecdysozoa</taxon>
        <taxon>Arthropoda</taxon>
        <taxon>Hexapoda</taxon>
        <taxon>Insecta</taxon>
        <taxon>Pterygota</taxon>
        <taxon>Neoptera</taxon>
        <taxon>Endopterygota</taxon>
        <taxon>Hymenoptera</taxon>
        <taxon>Apocrita</taxon>
        <taxon>Proctotrupomorpha</taxon>
        <taxon>Chalcidoidea</taxon>
        <taxon>Trichogrammatidae</taxon>
        <taxon>Trichogramma</taxon>
    </lineage>
</organism>
<name>A0ABD2W9V2_9HYME</name>
<evidence type="ECO:0008006" key="4">
    <source>
        <dbReference type="Google" id="ProtNLM"/>
    </source>
</evidence>
<sequence>MFVNTLPLKTLNDFRRFEYEISMKKDDLKQTQKFLRGFGASDGHISTRNILGALMSNELAVQFNFKGRKSGVHRKHAIINTWIYDRLVVFVVLGKFPKHTRDEIKKSTQSWLQEAKKRKNGTKKKDWKHPIMKIIEIKKLKTLFQINN</sequence>
<dbReference type="PANTHER" id="PTHR34153:SF2">
    <property type="entry name" value="SI:CH211-262H13.3-RELATED"/>
    <property type="match status" value="1"/>
</dbReference>
<comment type="caution">
    <text evidence="2">The sequence shown here is derived from an EMBL/GenBank/DDBJ whole genome shotgun (WGS) entry which is preliminary data.</text>
</comment>
<dbReference type="EMBL" id="JBJJXI010000122">
    <property type="protein sequence ID" value="KAL3389848.1"/>
    <property type="molecule type" value="Genomic_DNA"/>
</dbReference>
<reference evidence="2 3" key="1">
    <citation type="journal article" date="2024" name="bioRxiv">
        <title>A reference genome for Trichogramma kaykai: A tiny desert-dwelling parasitoid wasp with competing sex-ratio distorters.</title>
        <authorList>
            <person name="Culotta J."/>
            <person name="Lindsey A.R."/>
        </authorList>
    </citation>
    <scope>NUCLEOTIDE SEQUENCE [LARGE SCALE GENOMIC DNA]</scope>
    <source>
        <strain evidence="2 3">KSX58</strain>
    </source>
</reference>
<dbReference type="EMBL" id="JBJJXI010000122">
    <property type="protein sequence ID" value="KAL3389849.1"/>
    <property type="molecule type" value="Genomic_DNA"/>
</dbReference>
<evidence type="ECO:0000313" key="3">
    <source>
        <dbReference type="Proteomes" id="UP001627154"/>
    </source>
</evidence>
<dbReference type="AlphaFoldDB" id="A0ABD2W9V2"/>
<evidence type="ECO:0000313" key="2">
    <source>
        <dbReference type="EMBL" id="KAL3389849.1"/>
    </source>
</evidence>
<protein>
    <recommendedName>
        <fullName evidence="4">DUF4806 domain-containing protein</fullName>
    </recommendedName>
</protein>
<proteinExistence type="predicted"/>
<dbReference type="Proteomes" id="UP001627154">
    <property type="component" value="Unassembled WGS sequence"/>
</dbReference>
<gene>
    <name evidence="1" type="ORF">TKK_015208</name>
    <name evidence="2" type="ORF">TKK_015209</name>
</gene>
<keyword evidence="3" id="KW-1185">Reference proteome</keyword>
<evidence type="ECO:0000313" key="1">
    <source>
        <dbReference type="EMBL" id="KAL3389848.1"/>
    </source>
</evidence>
<dbReference type="PANTHER" id="PTHR34153">
    <property type="entry name" value="SI:CH211-262H13.3-RELATED-RELATED"/>
    <property type="match status" value="1"/>
</dbReference>
<accession>A0ABD2W9V2</accession>